<protein>
    <recommendedName>
        <fullName evidence="7">J domain-containing protein</fullName>
    </recommendedName>
</protein>
<dbReference type="InterPro" id="IPR036869">
    <property type="entry name" value="J_dom_sf"/>
</dbReference>
<comment type="caution">
    <text evidence="8">The sequence shown here is derived from an EMBL/GenBank/DDBJ whole genome shotgun (WGS) entry which is preliminary data.</text>
</comment>
<evidence type="ECO:0000259" key="7">
    <source>
        <dbReference type="PROSITE" id="PS50076"/>
    </source>
</evidence>
<dbReference type="PANTHER" id="PTHR43908">
    <property type="entry name" value="AT29763P-RELATED"/>
    <property type="match status" value="1"/>
</dbReference>
<dbReference type="EMBL" id="CAJZBQ010000047">
    <property type="protein sequence ID" value="CAG9329239.1"/>
    <property type="molecule type" value="Genomic_DNA"/>
</dbReference>
<keyword evidence="3" id="KW-0256">Endoplasmic reticulum</keyword>
<dbReference type="SMART" id="SM00271">
    <property type="entry name" value="DnaJ"/>
    <property type="match status" value="1"/>
</dbReference>
<comment type="subcellular location">
    <subcellularLocation>
        <location evidence="1">Endoplasmic reticulum membrane</location>
        <topology evidence="1">Single-pass membrane protein</topology>
    </subcellularLocation>
</comment>
<dbReference type="PROSITE" id="PS50076">
    <property type="entry name" value="DNAJ_2"/>
    <property type="match status" value="1"/>
</dbReference>
<evidence type="ECO:0000313" key="8">
    <source>
        <dbReference type="EMBL" id="CAG9329239.1"/>
    </source>
</evidence>
<keyword evidence="2 6" id="KW-0812">Transmembrane</keyword>
<dbReference type="Gene3D" id="1.10.287.110">
    <property type="entry name" value="DnaJ domain"/>
    <property type="match status" value="1"/>
</dbReference>
<dbReference type="SUPFAM" id="SSF46565">
    <property type="entry name" value="Chaperone J-domain"/>
    <property type="match status" value="1"/>
</dbReference>
<name>A0AAU9JWH6_9CILI</name>
<dbReference type="AlphaFoldDB" id="A0AAU9JWH6"/>
<dbReference type="InterPro" id="IPR015399">
    <property type="entry name" value="DUF1977_DnaJ-like"/>
</dbReference>
<dbReference type="InterPro" id="IPR051100">
    <property type="entry name" value="DnaJ_subfamily_B/C"/>
</dbReference>
<dbReference type="InterPro" id="IPR018253">
    <property type="entry name" value="DnaJ_domain_CS"/>
</dbReference>
<dbReference type="Pfam" id="PF09320">
    <property type="entry name" value="DUF1977"/>
    <property type="match status" value="1"/>
</dbReference>
<feature type="transmembrane region" description="Helical" evidence="6">
    <location>
        <begin position="135"/>
        <end position="154"/>
    </location>
</feature>
<dbReference type="GO" id="GO:0005789">
    <property type="term" value="C:endoplasmic reticulum membrane"/>
    <property type="evidence" value="ECO:0007669"/>
    <property type="project" value="UniProtKB-SubCell"/>
</dbReference>
<gene>
    <name evidence="8" type="ORF">BSTOLATCC_MIC48065</name>
</gene>
<evidence type="ECO:0000256" key="1">
    <source>
        <dbReference type="ARBA" id="ARBA00004389"/>
    </source>
</evidence>
<dbReference type="Proteomes" id="UP001162131">
    <property type="component" value="Unassembled WGS sequence"/>
</dbReference>
<sequence length="256" mass="29998">MNCSQTNIAQEKICKKILEQDNYYAILGVKPACPKEEIKKAYKKLALQLHPDKNQSPKADEAFKLLSKAFSCLSDEEKRKNYNLTGVDSHKDINSSPEESSDFDEYFQDIFSDYFSKEKTYNFQRRTQKRINWKPIIQILPIIILVIFSLFSAVSPKSPQMFSLIPSQKFRVSAITSKNHINYWIDPDTFKEIALQQRYNIEKLVELNYMENLKQECEAQQSSKIYFSQNTNKGNNNRYLNNGNLNSCKKYYEMAR</sequence>
<dbReference type="InterPro" id="IPR001623">
    <property type="entry name" value="DnaJ_domain"/>
</dbReference>
<feature type="domain" description="J" evidence="7">
    <location>
        <begin position="22"/>
        <end position="86"/>
    </location>
</feature>
<dbReference type="PROSITE" id="PS00636">
    <property type="entry name" value="DNAJ_1"/>
    <property type="match status" value="1"/>
</dbReference>
<organism evidence="8 9">
    <name type="scientific">Blepharisma stoltei</name>
    <dbReference type="NCBI Taxonomy" id="1481888"/>
    <lineage>
        <taxon>Eukaryota</taxon>
        <taxon>Sar</taxon>
        <taxon>Alveolata</taxon>
        <taxon>Ciliophora</taxon>
        <taxon>Postciliodesmatophora</taxon>
        <taxon>Heterotrichea</taxon>
        <taxon>Heterotrichida</taxon>
        <taxon>Blepharismidae</taxon>
        <taxon>Blepharisma</taxon>
    </lineage>
</organism>
<dbReference type="Pfam" id="PF00226">
    <property type="entry name" value="DnaJ"/>
    <property type="match status" value="1"/>
</dbReference>
<evidence type="ECO:0000256" key="6">
    <source>
        <dbReference type="SAM" id="Phobius"/>
    </source>
</evidence>
<evidence type="ECO:0000256" key="4">
    <source>
        <dbReference type="ARBA" id="ARBA00022989"/>
    </source>
</evidence>
<evidence type="ECO:0000313" key="9">
    <source>
        <dbReference type="Proteomes" id="UP001162131"/>
    </source>
</evidence>
<dbReference type="CDD" id="cd06257">
    <property type="entry name" value="DnaJ"/>
    <property type="match status" value="1"/>
</dbReference>
<keyword evidence="4 6" id="KW-1133">Transmembrane helix</keyword>
<proteinExistence type="predicted"/>
<evidence type="ECO:0000256" key="5">
    <source>
        <dbReference type="ARBA" id="ARBA00023136"/>
    </source>
</evidence>
<evidence type="ECO:0000256" key="3">
    <source>
        <dbReference type="ARBA" id="ARBA00022824"/>
    </source>
</evidence>
<evidence type="ECO:0000256" key="2">
    <source>
        <dbReference type="ARBA" id="ARBA00022692"/>
    </source>
</evidence>
<keyword evidence="9" id="KW-1185">Reference proteome</keyword>
<dbReference type="PRINTS" id="PR00625">
    <property type="entry name" value="JDOMAIN"/>
</dbReference>
<reference evidence="8" key="1">
    <citation type="submission" date="2021-09" db="EMBL/GenBank/DDBJ databases">
        <authorList>
            <consortium name="AG Swart"/>
            <person name="Singh M."/>
            <person name="Singh A."/>
            <person name="Seah K."/>
            <person name="Emmerich C."/>
        </authorList>
    </citation>
    <scope>NUCLEOTIDE SEQUENCE</scope>
    <source>
        <strain evidence="8">ATCC30299</strain>
    </source>
</reference>
<dbReference type="PANTHER" id="PTHR43908:SF12">
    <property type="entry name" value="DNAJ DOMAIN, CHAPERONE J-DOMAIN SUPERFAMILY"/>
    <property type="match status" value="1"/>
</dbReference>
<keyword evidence="5 6" id="KW-0472">Membrane</keyword>
<accession>A0AAU9JWH6</accession>